<dbReference type="AlphaFoldDB" id="A0AAU0F2I2"/>
<evidence type="ECO:0000313" key="2">
    <source>
        <dbReference type="Proteomes" id="UP001432059"/>
    </source>
</evidence>
<dbReference type="Proteomes" id="UP001432059">
    <property type="component" value="Chromosome"/>
</dbReference>
<sequence>MFDLLTAYSLLPTLTPHLCEAPLFAKEGNRLGLMAYCIAYAQFHFLMSESGIVLMTDSIRHTECCIAEAESYFLMAGSAFAYAQFHFPIVGSGIVLTADGLLPNADFI</sequence>
<protein>
    <submittedName>
        <fullName evidence="1">Uncharacterized protein</fullName>
    </submittedName>
</protein>
<proteinExistence type="predicted"/>
<dbReference type="RefSeq" id="WP_327984647.1">
    <property type="nucleotide sequence ID" value="NZ_CP136426.1"/>
</dbReference>
<evidence type="ECO:0000313" key="1">
    <source>
        <dbReference type="EMBL" id="WOC50957.1"/>
    </source>
</evidence>
<name>A0AAU0F2I2_9FLAO</name>
<organism evidence="1 2">
    <name type="scientific">Bergeyella porcorum</name>
    <dbReference type="NCBI Taxonomy" id="1735111"/>
    <lineage>
        <taxon>Bacteria</taxon>
        <taxon>Pseudomonadati</taxon>
        <taxon>Bacteroidota</taxon>
        <taxon>Flavobacteriia</taxon>
        <taxon>Flavobacteriales</taxon>
        <taxon>Weeksellaceae</taxon>
        <taxon>Bergeyella</taxon>
    </lineage>
</organism>
<dbReference type="EMBL" id="CP136426">
    <property type="protein sequence ID" value="WOC50957.1"/>
    <property type="molecule type" value="Genomic_DNA"/>
</dbReference>
<gene>
    <name evidence="1" type="ORF">BPO_0310</name>
</gene>
<dbReference type="KEGG" id="bpor:BPO_0310"/>
<keyword evidence="2" id="KW-1185">Reference proteome</keyword>
<accession>A0AAU0F2I2</accession>
<reference evidence="1" key="1">
    <citation type="submission" date="2023-10" db="EMBL/GenBank/DDBJ databases">
        <title>Characterization and whole genome sequencing of a novel strain of Bergeyella porcorum QD2021 isolated from pig.</title>
        <authorList>
            <person name="Liu G."/>
            <person name="Chen C."/>
            <person name="Han X."/>
        </authorList>
    </citation>
    <scope>NUCLEOTIDE SEQUENCE</scope>
    <source>
        <strain evidence="1">QD2021</strain>
    </source>
</reference>